<evidence type="ECO:0000256" key="1">
    <source>
        <dbReference type="PROSITE-ProRule" id="PRU00169"/>
    </source>
</evidence>
<dbReference type="InterPro" id="IPR011006">
    <property type="entry name" value="CheY-like_superfamily"/>
</dbReference>
<dbReference type="Proteomes" id="UP001238540">
    <property type="component" value="Unassembled WGS sequence"/>
</dbReference>
<dbReference type="Gene3D" id="1.25.40.10">
    <property type="entry name" value="Tetratricopeptide repeat domain"/>
    <property type="match status" value="1"/>
</dbReference>
<evidence type="ECO:0000313" key="5">
    <source>
        <dbReference type="Proteomes" id="UP001238540"/>
    </source>
</evidence>
<feature type="modified residue" description="4-aspartylphosphate" evidence="1">
    <location>
        <position position="64"/>
    </location>
</feature>
<dbReference type="SUPFAM" id="SSF52172">
    <property type="entry name" value="CheY-like"/>
    <property type="match status" value="1"/>
</dbReference>
<dbReference type="PROSITE" id="PS50110">
    <property type="entry name" value="RESPONSE_REGULATORY"/>
    <property type="match status" value="1"/>
</dbReference>
<dbReference type="InterPro" id="IPR001789">
    <property type="entry name" value="Sig_transdc_resp-reg_receiver"/>
</dbReference>
<dbReference type="Pfam" id="PF00072">
    <property type="entry name" value="Response_reg"/>
    <property type="match status" value="1"/>
</dbReference>
<proteinExistence type="predicted"/>
<keyword evidence="2" id="KW-0472">Membrane</keyword>
<accession>A0ABT8C233</accession>
<dbReference type="Gene3D" id="3.40.50.2300">
    <property type="match status" value="1"/>
</dbReference>
<dbReference type="SMART" id="SM00448">
    <property type="entry name" value="REC"/>
    <property type="match status" value="1"/>
</dbReference>
<dbReference type="RefSeq" id="WP_290313444.1">
    <property type="nucleotide sequence ID" value="NZ_JAUFQC010000029.1"/>
</dbReference>
<sequence>MMQSQVQNISQAGVLIADDSPLVANLRILLSEIGFSHRLIFSAKDIKTIYKTLEEIAIDVFICDYYFSRLLNGKQIYEECQHLGLLRPECAVVMLTSETSADVVHSIVEAEPDDYVVKPYSLFQFKKRIAGVYKRKQTLAPLARLPITIDAEEENRCFERAKVNFPEYTDSLNRLLGERKLACGIYSEALAFYQRCAEKKNSHWVLLGQVRALIGLNRFTQVQETLNCWTVNTGGKRSAKICDELALACLQLNDRKGAKQALDQAVSLSKGEATRLLAYSRLCEMNDDHQDALSGYSIYRQNIANTHRCGVRSEIDFIRLKLKCAYELAQSVTRSAYQELQRLVNADLDGRNELALLLLDVHIELVQSKYKEARTKLVGLLKQFKKLDLMALLYLLYLLYITDNYYWFSRVAQFVRSHGDYFDESLAGVCLKRLIDTQIENGQKRQSALKRLIAQIDRYEQDSVRKAISFCLEVFKSRPHCIAVATRLITLFEREIPPSIPMTDVRNAIVNCEAALHHSLGMRRSQLIDVHQNLKRLKLRFNQMIKAV</sequence>
<feature type="domain" description="Response regulatory" evidence="3">
    <location>
        <begin position="13"/>
        <end position="133"/>
    </location>
</feature>
<comment type="caution">
    <text evidence="4">The sequence shown here is derived from an EMBL/GenBank/DDBJ whole genome shotgun (WGS) entry which is preliminary data.</text>
</comment>
<feature type="transmembrane region" description="Helical" evidence="2">
    <location>
        <begin position="389"/>
        <end position="408"/>
    </location>
</feature>
<dbReference type="InterPro" id="IPR011990">
    <property type="entry name" value="TPR-like_helical_dom_sf"/>
</dbReference>
<evidence type="ECO:0000256" key="2">
    <source>
        <dbReference type="SAM" id="Phobius"/>
    </source>
</evidence>
<organism evidence="4 5">
    <name type="scientific">Vibrio ostreicida</name>
    <dbReference type="NCBI Taxonomy" id="526588"/>
    <lineage>
        <taxon>Bacteria</taxon>
        <taxon>Pseudomonadati</taxon>
        <taxon>Pseudomonadota</taxon>
        <taxon>Gammaproteobacteria</taxon>
        <taxon>Vibrionales</taxon>
        <taxon>Vibrionaceae</taxon>
        <taxon>Vibrio</taxon>
    </lineage>
</organism>
<keyword evidence="2" id="KW-0812">Transmembrane</keyword>
<keyword evidence="5" id="KW-1185">Reference proteome</keyword>
<keyword evidence="1" id="KW-0597">Phosphoprotein</keyword>
<name>A0ABT8C233_9VIBR</name>
<gene>
    <name evidence="4" type="ORF">QWZ16_24070</name>
</gene>
<evidence type="ECO:0000313" key="4">
    <source>
        <dbReference type="EMBL" id="MDN3612666.1"/>
    </source>
</evidence>
<evidence type="ECO:0000259" key="3">
    <source>
        <dbReference type="PROSITE" id="PS50110"/>
    </source>
</evidence>
<protein>
    <submittedName>
        <fullName evidence="4">Response regulator</fullName>
    </submittedName>
</protein>
<dbReference type="EMBL" id="JAUFQC010000029">
    <property type="protein sequence ID" value="MDN3612666.1"/>
    <property type="molecule type" value="Genomic_DNA"/>
</dbReference>
<keyword evidence="2" id="KW-1133">Transmembrane helix</keyword>
<dbReference type="SUPFAM" id="SSF48452">
    <property type="entry name" value="TPR-like"/>
    <property type="match status" value="1"/>
</dbReference>
<reference evidence="5" key="1">
    <citation type="journal article" date="2019" name="Int. J. Syst. Evol. Microbiol.">
        <title>The Global Catalogue of Microorganisms (GCM) 10K type strain sequencing project: providing services to taxonomists for standard genome sequencing and annotation.</title>
        <authorList>
            <consortium name="The Broad Institute Genomics Platform"/>
            <consortium name="The Broad Institute Genome Sequencing Center for Infectious Disease"/>
            <person name="Wu L."/>
            <person name="Ma J."/>
        </authorList>
    </citation>
    <scope>NUCLEOTIDE SEQUENCE [LARGE SCALE GENOMIC DNA]</scope>
    <source>
        <strain evidence="5">CECT 7398</strain>
    </source>
</reference>